<accession>A0A4U5M3T5</accession>
<protein>
    <submittedName>
        <fullName evidence="1">Uncharacterized protein</fullName>
    </submittedName>
</protein>
<reference evidence="1 2" key="2">
    <citation type="journal article" date="2019" name="G3 (Bethesda)">
        <title>Hybrid Assembly of the Genome of the Entomopathogenic Nematode Steinernema carpocapsae Identifies the X-Chromosome.</title>
        <authorList>
            <person name="Serra L."/>
            <person name="Macchietto M."/>
            <person name="Macias-Munoz A."/>
            <person name="McGill C.J."/>
            <person name="Rodriguez I.M."/>
            <person name="Rodriguez B."/>
            <person name="Murad R."/>
            <person name="Mortazavi A."/>
        </authorList>
    </citation>
    <scope>NUCLEOTIDE SEQUENCE [LARGE SCALE GENOMIC DNA]</scope>
    <source>
        <strain evidence="1 2">ALL</strain>
    </source>
</reference>
<sequence length="119" mass="13359">MLGGGSGSTYYDPPPVIPSSGTNLAALGGGSWPYYNNNNPNYDSPYYGNNWNYNMPVPSFNQAYVNNGNCYYFFATAMVYDMNTRAERIATPWEQQNMAQCQFNPYYVPCLCPTCNGYN</sequence>
<proteinExistence type="predicted"/>
<evidence type="ECO:0000313" key="2">
    <source>
        <dbReference type="Proteomes" id="UP000298663"/>
    </source>
</evidence>
<reference evidence="1 2" key="1">
    <citation type="journal article" date="2015" name="Genome Biol.">
        <title>Comparative genomics of Steinernema reveals deeply conserved gene regulatory networks.</title>
        <authorList>
            <person name="Dillman A.R."/>
            <person name="Macchietto M."/>
            <person name="Porter C.F."/>
            <person name="Rogers A."/>
            <person name="Williams B."/>
            <person name="Antoshechkin I."/>
            <person name="Lee M.M."/>
            <person name="Goodwin Z."/>
            <person name="Lu X."/>
            <person name="Lewis E.E."/>
            <person name="Goodrich-Blair H."/>
            <person name="Stock S.P."/>
            <person name="Adams B.J."/>
            <person name="Sternberg P.W."/>
            <person name="Mortazavi A."/>
        </authorList>
    </citation>
    <scope>NUCLEOTIDE SEQUENCE [LARGE SCALE GENOMIC DNA]</scope>
    <source>
        <strain evidence="1 2">ALL</strain>
    </source>
</reference>
<comment type="caution">
    <text evidence="1">The sequence shown here is derived from an EMBL/GenBank/DDBJ whole genome shotgun (WGS) entry which is preliminary data.</text>
</comment>
<dbReference type="AlphaFoldDB" id="A0A4U5M3T5"/>
<dbReference type="Proteomes" id="UP000298663">
    <property type="component" value="Unassembled WGS sequence"/>
</dbReference>
<evidence type="ECO:0000313" key="1">
    <source>
        <dbReference type="EMBL" id="TKR63436.1"/>
    </source>
</evidence>
<organism evidence="1 2">
    <name type="scientific">Steinernema carpocapsae</name>
    <name type="common">Entomopathogenic nematode</name>
    <dbReference type="NCBI Taxonomy" id="34508"/>
    <lineage>
        <taxon>Eukaryota</taxon>
        <taxon>Metazoa</taxon>
        <taxon>Ecdysozoa</taxon>
        <taxon>Nematoda</taxon>
        <taxon>Chromadorea</taxon>
        <taxon>Rhabditida</taxon>
        <taxon>Tylenchina</taxon>
        <taxon>Panagrolaimomorpha</taxon>
        <taxon>Strongyloidoidea</taxon>
        <taxon>Steinernematidae</taxon>
        <taxon>Steinernema</taxon>
    </lineage>
</organism>
<gene>
    <name evidence="1" type="ORF">L596_027269</name>
</gene>
<dbReference type="EMBL" id="AZBU02000010">
    <property type="protein sequence ID" value="TKR63436.1"/>
    <property type="molecule type" value="Genomic_DNA"/>
</dbReference>
<name>A0A4U5M3T5_STECR</name>
<keyword evidence="2" id="KW-1185">Reference proteome</keyword>